<dbReference type="RefSeq" id="WP_202008338.1">
    <property type="nucleotide sequence ID" value="NZ_JAERRB010000002.1"/>
</dbReference>
<reference evidence="5 6" key="1">
    <citation type="submission" date="2021-01" db="EMBL/GenBank/DDBJ databases">
        <title>Chryseolinea sp. Jin1 Genome sequencing and assembly.</title>
        <authorList>
            <person name="Kim I."/>
        </authorList>
    </citation>
    <scope>NUCLEOTIDE SEQUENCE [LARGE SCALE GENOMIC DNA]</scope>
    <source>
        <strain evidence="5 6">Jin1</strain>
    </source>
</reference>
<feature type="domain" description="HTH araC/xylS-type" evidence="4">
    <location>
        <begin position="225"/>
        <end position="322"/>
    </location>
</feature>
<dbReference type="InterPro" id="IPR018060">
    <property type="entry name" value="HTH_AraC"/>
</dbReference>
<dbReference type="InterPro" id="IPR018062">
    <property type="entry name" value="HTH_AraC-typ_CS"/>
</dbReference>
<dbReference type="Pfam" id="PF12833">
    <property type="entry name" value="HTH_18"/>
    <property type="match status" value="1"/>
</dbReference>
<keyword evidence="1" id="KW-0805">Transcription regulation</keyword>
<dbReference type="Gene3D" id="1.10.10.60">
    <property type="entry name" value="Homeodomain-like"/>
    <property type="match status" value="2"/>
</dbReference>
<dbReference type="Proteomes" id="UP000613030">
    <property type="component" value="Unassembled WGS sequence"/>
</dbReference>
<accession>A0ABS1KND0</accession>
<evidence type="ECO:0000256" key="2">
    <source>
        <dbReference type="ARBA" id="ARBA00023125"/>
    </source>
</evidence>
<keyword evidence="2" id="KW-0238">DNA-binding</keyword>
<dbReference type="EMBL" id="JAERRB010000002">
    <property type="protein sequence ID" value="MBL0740970.1"/>
    <property type="molecule type" value="Genomic_DNA"/>
</dbReference>
<gene>
    <name evidence="5" type="ORF">JI741_07045</name>
</gene>
<dbReference type="PROSITE" id="PS01124">
    <property type="entry name" value="HTH_ARAC_FAMILY_2"/>
    <property type="match status" value="1"/>
</dbReference>
<name>A0ABS1KND0_9BACT</name>
<dbReference type="InterPro" id="IPR053142">
    <property type="entry name" value="PchR_regulatory_protein"/>
</dbReference>
<protein>
    <submittedName>
        <fullName evidence="5">Helix-turn-helix transcriptional regulator</fullName>
    </submittedName>
</protein>
<dbReference type="PANTHER" id="PTHR47893:SF1">
    <property type="entry name" value="REGULATORY PROTEIN PCHR"/>
    <property type="match status" value="1"/>
</dbReference>
<evidence type="ECO:0000256" key="1">
    <source>
        <dbReference type="ARBA" id="ARBA00023015"/>
    </source>
</evidence>
<proteinExistence type="predicted"/>
<evidence type="ECO:0000313" key="5">
    <source>
        <dbReference type="EMBL" id="MBL0740970.1"/>
    </source>
</evidence>
<dbReference type="InterPro" id="IPR020449">
    <property type="entry name" value="Tscrpt_reg_AraC-type_HTH"/>
</dbReference>
<keyword evidence="6" id="KW-1185">Reference proteome</keyword>
<evidence type="ECO:0000256" key="3">
    <source>
        <dbReference type="ARBA" id="ARBA00023163"/>
    </source>
</evidence>
<dbReference type="PRINTS" id="PR00032">
    <property type="entry name" value="HTHARAC"/>
</dbReference>
<dbReference type="PANTHER" id="PTHR47893">
    <property type="entry name" value="REGULATORY PROTEIN PCHR"/>
    <property type="match status" value="1"/>
</dbReference>
<organism evidence="5 6">
    <name type="scientific">Chryseolinea lacunae</name>
    <dbReference type="NCBI Taxonomy" id="2801331"/>
    <lineage>
        <taxon>Bacteria</taxon>
        <taxon>Pseudomonadati</taxon>
        <taxon>Bacteroidota</taxon>
        <taxon>Cytophagia</taxon>
        <taxon>Cytophagales</taxon>
        <taxon>Fulvivirgaceae</taxon>
        <taxon>Chryseolinea</taxon>
    </lineage>
</organism>
<dbReference type="InterPro" id="IPR009057">
    <property type="entry name" value="Homeodomain-like_sf"/>
</dbReference>
<sequence length="322" mass="36910">MHNLYAVSNADVMSFAKRVDVAAENEFEFVMAQKSVQGVYREKIIKSDNYAIRDIRGDFNQNLKVDFEDARMDNNFNICMCMTGIGYEVRFDTNKIRSRLSPARYHFNYIPDSRYQLILPTKVHSVHMALNNRYYADLLHAYNIEADDLLNRFSSRTHFNSAELPASVAMRNIFAELFHMPLTGPIRNLYVESKVLEIVALQLSHGFKVTETPTALRKNDVSTFHDLKDYLDNTLNENHSLKALATEFGVNEFKLKKGFRELFGTTVFGYLIDKRLNHSKTLLQDGGFTVNEVASKVGYKNANHFSTAFKEKFGISPKVLKG</sequence>
<dbReference type="PROSITE" id="PS00041">
    <property type="entry name" value="HTH_ARAC_FAMILY_1"/>
    <property type="match status" value="1"/>
</dbReference>
<evidence type="ECO:0000259" key="4">
    <source>
        <dbReference type="PROSITE" id="PS01124"/>
    </source>
</evidence>
<dbReference type="SUPFAM" id="SSF46689">
    <property type="entry name" value="Homeodomain-like"/>
    <property type="match status" value="2"/>
</dbReference>
<comment type="caution">
    <text evidence="5">The sequence shown here is derived from an EMBL/GenBank/DDBJ whole genome shotgun (WGS) entry which is preliminary data.</text>
</comment>
<evidence type="ECO:0000313" key="6">
    <source>
        <dbReference type="Proteomes" id="UP000613030"/>
    </source>
</evidence>
<keyword evidence="3" id="KW-0804">Transcription</keyword>
<dbReference type="SMART" id="SM00342">
    <property type="entry name" value="HTH_ARAC"/>
    <property type="match status" value="1"/>
</dbReference>